<dbReference type="InterPro" id="IPR056227">
    <property type="entry name" value="TMD0_ABC"/>
</dbReference>
<gene>
    <name evidence="5" type="ORF">CK820_G0004156</name>
</gene>
<evidence type="ECO:0000256" key="3">
    <source>
        <dbReference type="SAM" id="Phobius"/>
    </source>
</evidence>
<evidence type="ECO:0000256" key="1">
    <source>
        <dbReference type="ARBA" id="ARBA00004141"/>
    </source>
</evidence>
<feature type="region of interest" description="Disordered" evidence="2">
    <location>
        <begin position="253"/>
        <end position="293"/>
    </location>
</feature>
<dbReference type="Proteomes" id="UP000236370">
    <property type="component" value="Unassembled WGS sequence"/>
</dbReference>
<keyword evidence="3" id="KW-1133">Transmembrane helix</keyword>
<comment type="subcellular location">
    <subcellularLocation>
        <location evidence="1">Membrane</location>
        <topology evidence="1">Multi-pass membrane protein</topology>
    </subcellularLocation>
</comment>
<dbReference type="AlphaFoldDB" id="A0A2J8PDH9"/>
<feature type="transmembrane region" description="Helical" evidence="3">
    <location>
        <begin position="64"/>
        <end position="86"/>
    </location>
</feature>
<evidence type="ECO:0000313" key="6">
    <source>
        <dbReference type="Proteomes" id="UP000236370"/>
    </source>
</evidence>
<evidence type="ECO:0000259" key="4">
    <source>
        <dbReference type="Pfam" id="PF24357"/>
    </source>
</evidence>
<feature type="transmembrane region" description="Helical" evidence="3">
    <location>
        <begin position="162"/>
        <end position="184"/>
    </location>
</feature>
<feature type="transmembrane region" description="Helical" evidence="3">
    <location>
        <begin position="98"/>
        <end position="117"/>
    </location>
</feature>
<dbReference type="GO" id="GO:0016020">
    <property type="term" value="C:membrane"/>
    <property type="evidence" value="ECO:0007669"/>
    <property type="project" value="UniProtKB-SubCell"/>
</dbReference>
<organism evidence="5 6">
    <name type="scientific">Pan troglodytes</name>
    <name type="common">Chimpanzee</name>
    <dbReference type="NCBI Taxonomy" id="9598"/>
    <lineage>
        <taxon>Eukaryota</taxon>
        <taxon>Metazoa</taxon>
        <taxon>Chordata</taxon>
        <taxon>Craniata</taxon>
        <taxon>Vertebrata</taxon>
        <taxon>Euteleostomi</taxon>
        <taxon>Mammalia</taxon>
        <taxon>Eutheria</taxon>
        <taxon>Euarchontoglires</taxon>
        <taxon>Primates</taxon>
        <taxon>Haplorrhini</taxon>
        <taxon>Catarrhini</taxon>
        <taxon>Hominidae</taxon>
        <taxon>Pan</taxon>
    </lineage>
</organism>
<feature type="domain" description="ABC transporter TMD0" evidence="4">
    <location>
        <begin position="9"/>
        <end position="153"/>
    </location>
</feature>
<evidence type="ECO:0000313" key="5">
    <source>
        <dbReference type="EMBL" id="PNI82058.1"/>
    </source>
</evidence>
<dbReference type="EMBL" id="NBAG03000216">
    <property type="protein sequence ID" value="PNI82058.1"/>
    <property type="molecule type" value="Genomic_DNA"/>
</dbReference>
<sequence>MLEKFCNSTFWNSSFLDSPEADLPLCFEQTVLVWIPLGFLWLLAPWQLLHVYKSRTKRSSTTKLYLAKQVFVGFLLILAAIELALVLTEDSGQATVPAVRYTNPSLYLGTWLLVLLIQYSRQWCVQKNSWFLSLFWILSILCGTFQFQTLIRTLLQGDNSNLAYSCLFFISYGFQILILIFSAFSENNESSNNPSSIASFLSSITYSWYDSIILKGYKRPLTLEDIWEVDEEMKTKTLVSKFETHMKRELQKARRALQRRQQKSSQQNSGARLPGLNKNQSQSQDALVLVTFP</sequence>
<evidence type="ECO:0000256" key="2">
    <source>
        <dbReference type="SAM" id="MobiDB-lite"/>
    </source>
</evidence>
<protein>
    <submittedName>
        <fullName evidence="5">ABCC2 isoform 2</fullName>
    </submittedName>
</protein>
<keyword evidence="3" id="KW-0812">Transmembrane</keyword>
<accession>A0A2J8PDH9</accession>
<feature type="transmembrane region" description="Helical" evidence="3">
    <location>
        <begin position="31"/>
        <end position="52"/>
    </location>
</feature>
<name>A0A2J8PDH9_PANTR</name>
<proteinExistence type="predicted"/>
<feature type="compositionally biased region" description="Basic residues" evidence="2">
    <location>
        <begin position="253"/>
        <end position="262"/>
    </location>
</feature>
<keyword evidence="3" id="KW-0472">Membrane</keyword>
<reference evidence="5 6" key="1">
    <citation type="submission" date="2017-12" db="EMBL/GenBank/DDBJ databases">
        <title>High-resolution comparative analysis of great ape genomes.</title>
        <authorList>
            <person name="Pollen A."/>
            <person name="Hastie A."/>
            <person name="Hormozdiari F."/>
            <person name="Dougherty M."/>
            <person name="Liu R."/>
            <person name="Chaisson M."/>
            <person name="Hoppe E."/>
            <person name="Hill C."/>
            <person name="Pang A."/>
            <person name="Hillier L."/>
            <person name="Baker C."/>
            <person name="Armstrong J."/>
            <person name="Shendure J."/>
            <person name="Paten B."/>
            <person name="Wilson R."/>
            <person name="Chao H."/>
            <person name="Schneider V."/>
            <person name="Ventura M."/>
            <person name="Kronenberg Z."/>
            <person name="Murali S."/>
            <person name="Gordon D."/>
            <person name="Cantsilieris S."/>
            <person name="Munson K."/>
            <person name="Nelson B."/>
            <person name="Raja A."/>
            <person name="Underwood J."/>
            <person name="Diekhans M."/>
            <person name="Fiddes I."/>
            <person name="Haussler D."/>
            <person name="Eichler E."/>
        </authorList>
    </citation>
    <scope>NUCLEOTIDE SEQUENCE [LARGE SCALE GENOMIC DNA]</scope>
    <source>
        <strain evidence="5">Yerkes chimp pedigree #C0471</strain>
    </source>
</reference>
<feature type="transmembrane region" description="Helical" evidence="3">
    <location>
        <begin position="129"/>
        <end position="150"/>
    </location>
</feature>
<dbReference type="Pfam" id="PF24357">
    <property type="entry name" value="TMD0_ABC"/>
    <property type="match status" value="1"/>
</dbReference>
<comment type="caution">
    <text evidence="5">The sequence shown here is derived from an EMBL/GenBank/DDBJ whole genome shotgun (WGS) entry which is preliminary data.</text>
</comment>